<comment type="caution">
    <text evidence="1">The sequence shown here is derived from an EMBL/GenBank/DDBJ whole genome shotgun (WGS) entry which is preliminary data.</text>
</comment>
<accession>A0ABD1LTP4</accession>
<keyword evidence="2" id="KW-1185">Reference proteome</keyword>
<dbReference type="AlphaFoldDB" id="A0ABD1LTP4"/>
<proteinExistence type="predicted"/>
<dbReference type="EMBL" id="JBGMDY010000007">
    <property type="protein sequence ID" value="KAL2326904.1"/>
    <property type="molecule type" value="Genomic_DNA"/>
</dbReference>
<evidence type="ECO:0000313" key="1">
    <source>
        <dbReference type="EMBL" id="KAL2326904.1"/>
    </source>
</evidence>
<sequence length="111" mass="12100">MISVELKLPLSPNNTVPPSLKPPLTVALHSFSRFFISLRGRSSPSSRFLVVAPSFRSGINNLPMAYDDKSAYALCAFSFAAGSDSEPITFSRKTQLAGSLNLRLVSDLMFM</sequence>
<organism evidence="1 2">
    <name type="scientific">Flemingia macrophylla</name>
    <dbReference type="NCBI Taxonomy" id="520843"/>
    <lineage>
        <taxon>Eukaryota</taxon>
        <taxon>Viridiplantae</taxon>
        <taxon>Streptophyta</taxon>
        <taxon>Embryophyta</taxon>
        <taxon>Tracheophyta</taxon>
        <taxon>Spermatophyta</taxon>
        <taxon>Magnoliopsida</taxon>
        <taxon>eudicotyledons</taxon>
        <taxon>Gunneridae</taxon>
        <taxon>Pentapetalae</taxon>
        <taxon>rosids</taxon>
        <taxon>fabids</taxon>
        <taxon>Fabales</taxon>
        <taxon>Fabaceae</taxon>
        <taxon>Papilionoideae</taxon>
        <taxon>50 kb inversion clade</taxon>
        <taxon>NPAAA clade</taxon>
        <taxon>indigoferoid/millettioid clade</taxon>
        <taxon>Phaseoleae</taxon>
        <taxon>Flemingia</taxon>
    </lineage>
</organism>
<gene>
    <name evidence="1" type="ORF">Fmac_020331</name>
</gene>
<protein>
    <submittedName>
        <fullName evidence="1">Uncharacterized protein</fullName>
    </submittedName>
</protein>
<name>A0ABD1LTP4_9FABA</name>
<dbReference type="Proteomes" id="UP001603857">
    <property type="component" value="Unassembled WGS sequence"/>
</dbReference>
<reference evidence="1 2" key="1">
    <citation type="submission" date="2024-08" db="EMBL/GenBank/DDBJ databases">
        <title>Insights into the chromosomal genome structure of Flemingia macrophylla.</title>
        <authorList>
            <person name="Ding Y."/>
            <person name="Zhao Y."/>
            <person name="Bi W."/>
            <person name="Wu M."/>
            <person name="Zhao G."/>
            <person name="Gong Y."/>
            <person name="Li W."/>
            <person name="Zhang P."/>
        </authorList>
    </citation>
    <scope>NUCLEOTIDE SEQUENCE [LARGE SCALE GENOMIC DNA]</scope>
    <source>
        <strain evidence="1">DYQJB</strain>
        <tissue evidence="1">Leaf</tissue>
    </source>
</reference>
<evidence type="ECO:0000313" key="2">
    <source>
        <dbReference type="Proteomes" id="UP001603857"/>
    </source>
</evidence>